<reference evidence="9" key="2">
    <citation type="submission" date="2025-09" db="UniProtKB">
        <authorList>
            <consortium name="Ensembl"/>
        </authorList>
    </citation>
    <scope>IDENTIFICATION</scope>
</reference>
<dbReference type="Gene3D" id="2.60.40.4240">
    <property type="entry name" value="Transcription activator, Churchill"/>
    <property type="match status" value="1"/>
</dbReference>
<evidence type="ECO:0000256" key="6">
    <source>
        <dbReference type="ARBA" id="ARBA00023015"/>
    </source>
</evidence>
<keyword evidence="7" id="KW-0010">Activator</keyword>
<organism evidence="9 10">
    <name type="scientific">Cyanoderma ruficeps</name>
    <name type="common">rufous-capped babbler</name>
    <dbReference type="NCBI Taxonomy" id="181631"/>
    <lineage>
        <taxon>Eukaryota</taxon>
        <taxon>Metazoa</taxon>
        <taxon>Chordata</taxon>
        <taxon>Craniata</taxon>
        <taxon>Vertebrata</taxon>
        <taxon>Euteleostomi</taxon>
        <taxon>Archelosauria</taxon>
        <taxon>Archosauria</taxon>
        <taxon>Dinosauria</taxon>
        <taxon>Saurischia</taxon>
        <taxon>Theropoda</taxon>
        <taxon>Coelurosauria</taxon>
        <taxon>Aves</taxon>
        <taxon>Neognathae</taxon>
        <taxon>Neoaves</taxon>
        <taxon>Telluraves</taxon>
        <taxon>Australaves</taxon>
        <taxon>Passeriformes</taxon>
        <taxon>Sylvioidea</taxon>
        <taxon>Timaliidae</taxon>
        <taxon>Cyanoderma</taxon>
    </lineage>
</organism>
<evidence type="ECO:0000256" key="1">
    <source>
        <dbReference type="ARBA" id="ARBA00009577"/>
    </source>
</evidence>
<dbReference type="PANTHER" id="PTHR31931:SF2">
    <property type="entry name" value="PROTEIN CHURCHILL"/>
    <property type="match status" value="1"/>
</dbReference>
<evidence type="ECO:0000256" key="4">
    <source>
        <dbReference type="ARBA" id="ARBA00022723"/>
    </source>
</evidence>
<dbReference type="GO" id="GO:0045893">
    <property type="term" value="P:positive regulation of DNA-templated transcription"/>
    <property type="evidence" value="ECO:0007669"/>
    <property type="project" value="InterPro"/>
</dbReference>
<sequence length="163" mass="17755">MCGGCVGTEYPERVRAGGDPRGLPVGCGARAGGPRDFGEGGLGLVPRDWEWGDTPGTVSMSSHPTVPCPTDLCKNCHHLIARHEYTFSVVDDYQVCLMSPKSPSQLCLWNSRPTLPQADSHFYWDRASKDSELHPCVQGYMKSPQHYSMPCGGSPARLAWECG</sequence>
<dbReference type="InterPro" id="IPR009508">
    <property type="entry name" value="Transcrpt_activator_Churchill"/>
</dbReference>
<comment type="similarity">
    <text evidence="1">Belongs to the Churchill family.</text>
</comment>
<evidence type="ECO:0000256" key="7">
    <source>
        <dbReference type="ARBA" id="ARBA00023159"/>
    </source>
</evidence>
<dbReference type="GO" id="GO:0008270">
    <property type="term" value="F:zinc ion binding"/>
    <property type="evidence" value="ECO:0007669"/>
    <property type="project" value="InterPro"/>
</dbReference>
<accession>A0A8C3XFK0</accession>
<dbReference type="AlphaFoldDB" id="A0A8C3XFK0"/>
<keyword evidence="3" id="KW-0217">Developmental protein</keyword>
<keyword evidence="5" id="KW-0862">Zinc</keyword>
<dbReference type="InterPro" id="IPR038543">
    <property type="entry name" value="Churchill_sf"/>
</dbReference>
<evidence type="ECO:0000313" key="9">
    <source>
        <dbReference type="Ensembl" id="ENSCRFP00000017204.1"/>
    </source>
</evidence>
<keyword evidence="8" id="KW-0804">Transcription</keyword>
<dbReference type="Ensembl" id="ENSCRFT00000017803.1">
    <property type="protein sequence ID" value="ENSCRFP00000017204.1"/>
    <property type="gene ID" value="ENSCRFG00000013111.1"/>
</dbReference>
<name>A0A8C3XFK0_9PASS</name>
<evidence type="ECO:0000256" key="5">
    <source>
        <dbReference type="ARBA" id="ARBA00022833"/>
    </source>
</evidence>
<dbReference type="Proteomes" id="UP000694396">
    <property type="component" value="Unplaced"/>
</dbReference>
<evidence type="ECO:0000256" key="2">
    <source>
        <dbReference type="ARBA" id="ARBA00021000"/>
    </source>
</evidence>
<protein>
    <recommendedName>
        <fullName evidence="2">Protein Churchill</fullName>
    </recommendedName>
</protein>
<evidence type="ECO:0000256" key="8">
    <source>
        <dbReference type="ARBA" id="ARBA00023163"/>
    </source>
</evidence>
<dbReference type="GO" id="GO:0008543">
    <property type="term" value="P:fibroblast growth factor receptor signaling pathway"/>
    <property type="evidence" value="ECO:0007669"/>
    <property type="project" value="TreeGrafter"/>
</dbReference>
<keyword evidence="4" id="KW-0479">Metal-binding</keyword>
<keyword evidence="6" id="KW-0805">Transcription regulation</keyword>
<dbReference type="Pfam" id="PF06573">
    <property type="entry name" value="Churchill"/>
    <property type="match status" value="1"/>
</dbReference>
<proteinExistence type="inferred from homology"/>
<evidence type="ECO:0000256" key="3">
    <source>
        <dbReference type="ARBA" id="ARBA00022473"/>
    </source>
</evidence>
<keyword evidence="10" id="KW-1185">Reference proteome</keyword>
<reference evidence="9" key="1">
    <citation type="submission" date="2025-08" db="UniProtKB">
        <authorList>
            <consortium name="Ensembl"/>
        </authorList>
    </citation>
    <scope>IDENTIFICATION</scope>
</reference>
<dbReference type="PANTHER" id="PTHR31931">
    <property type="entry name" value="PROTEIN CHURCHILL"/>
    <property type="match status" value="1"/>
</dbReference>
<evidence type="ECO:0000313" key="10">
    <source>
        <dbReference type="Proteomes" id="UP000694396"/>
    </source>
</evidence>